<name>A0A0G4K2N7_9GAMM</name>
<evidence type="ECO:0000256" key="3">
    <source>
        <dbReference type="ARBA" id="ARBA00023125"/>
    </source>
</evidence>
<dbReference type="GO" id="GO:0003700">
    <property type="term" value="F:DNA-binding transcription factor activity"/>
    <property type="evidence" value="ECO:0007669"/>
    <property type="project" value="InterPro"/>
</dbReference>
<dbReference type="Pfam" id="PF03466">
    <property type="entry name" value="LysR_substrate"/>
    <property type="match status" value="1"/>
</dbReference>
<reference evidence="7" key="1">
    <citation type="submission" date="2015-01" db="EMBL/GenBank/DDBJ databases">
        <authorList>
            <person name="Paterson Steve"/>
        </authorList>
    </citation>
    <scope>NUCLEOTIDE SEQUENCE [LARGE SCALE GENOMIC DNA]</scope>
    <source>
        <strain evidence="7">OBR1</strain>
    </source>
</reference>
<dbReference type="GO" id="GO:0043565">
    <property type="term" value="F:sequence-specific DNA binding"/>
    <property type="evidence" value="ECO:0007669"/>
    <property type="project" value="TreeGrafter"/>
</dbReference>
<dbReference type="Proteomes" id="UP000044377">
    <property type="component" value="Unassembled WGS sequence"/>
</dbReference>
<evidence type="ECO:0000259" key="5">
    <source>
        <dbReference type="PROSITE" id="PS50931"/>
    </source>
</evidence>
<keyword evidence="7" id="KW-1185">Reference proteome</keyword>
<dbReference type="InterPro" id="IPR000847">
    <property type="entry name" value="LysR_HTH_N"/>
</dbReference>
<gene>
    <name evidence="6" type="ORF">BN1221_04906c</name>
</gene>
<dbReference type="GO" id="GO:0010628">
    <property type="term" value="P:positive regulation of gene expression"/>
    <property type="evidence" value="ECO:0007669"/>
    <property type="project" value="TreeGrafter"/>
</dbReference>
<protein>
    <submittedName>
        <fullName evidence="6">Transcriptional regulatory protein</fullName>
    </submittedName>
</protein>
<evidence type="ECO:0000256" key="2">
    <source>
        <dbReference type="ARBA" id="ARBA00023015"/>
    </source>
</evidence>
<dbReference type="PROSITE" id="PS50931">
    <property type="entry name" value="HTH_LYSR"/>
    <property type="match status" value="1"/>
</dbReference>
<dbReference type="Gene3D" id="3.40.190.290">
    <property type="match status" value="1"/>
</dbReference>
<dbReference type="InterPro" id="IPR005119">
    <property type="entry name" value="LysR_subst-bd"/>
</dbReference>
<dbReference type="PANTHER" id="PTHR30427">
    <property type="entry name" value="TRANSCRIPTIONAL ACTIVATOR PROTEIN LYSR"/>
    <property type="match status" value="1"/>
</dbReference>
<feature type="domain" description="HTH lysR-type" evidence="5">
    <location>
        <begin position="13"/>
        <end position="70"/>
    </location>
</feature>
<dbReference type="Gene3D" id="1.10.10.10">
    <property type="entry name" value="Winged helix-like DNA-binding domain superfamily/Winged helix DNA-binding domain"/>
    <property type="match status" value="1"/>
</dbReference>
<evidence type="ECO:0000313" key="6">
    <source>
        <dbReference type="EMBL" id="CPR21472.1"/>
    </source>
</evidence>
<dbReference type="EMBL" id="CGIG01000001">
    <property type="protein sequence ID" value="CPR21472.1"/>
    <property type="molecule type" value="Genomic_DNA"/>
</dbReference>
<dbReference type="InterPro" id="IPR036390">
    <property type="entry name" value="WH_DNA-bd_sf"/>
</dbReference>
<dbReference type="SUPFAM" id="SSF53850">
    <property type="entry name" value="Periplasmic binding protein-like II"/>
    <property type="match status" value="1"/>
</dbReference>
<proteinExistence type="inferred from homology"/>
<keyword evidence="2" id="KW-0805">Transcription regulation</keyword>
<evidence type="ECO:0000256" key="4">
    <source>
        <dbReference type="ARBA" id="ARBA00023163"/>
    </source>
</evidence>
<dbReference type="Pfam" id="PF00126">
    <property type="entry name" value="HTH_1"/>
    <property type="match status" value="1"/>
</dbReference>
<dbReference type="PANTHER" id="PTHR30427:SF1">
    <property type="entry name" value="TRANSCRIPTIONAL ACTIVATOR PROTEIN LYSR"/>
    <property type="match status" value="1"/>
</dbReference>
<evidence type="ECO:0000313" key="7">
    <source>
        <dbReference type="Proteomes" id="UP000044377"/>
    </source>
</evidence>
<dbReference type="STRING" id="1109412.BN1221_04906c"/>
<accession>A0A0G4K2N7</accession>
<comment type="similarity">
    <text evidence="1">Belongs to the LysR transcriptional regulatory family.</text>
</comment>
<evidence type="ECO:0000256" key="1">
    <source>
        <dbReference type="ARBA" id="ARBA00009437"/>
    </source>
</evidence>
<organism evidence="6 7">
    <name type="scientific">Brenneria goodwinii</name>
    <dbReference type="NCBI Taxonomy" id="1109412"/>
    <lineage>
        <taxon>Bacteria</taxon>
        <taxon>Pseudomonadati</taxon>
        <taxon>Pseudomonadota</taxon>
        <taxon>Gammaproteobacteria</taxon>
        <taxon>Enterobacterales</taxon>
        <taxon>Pectobacteriaceae</taxon>
        <taxon>Brenneria</taxon>
    </lineage>
</organism>
<keyword evidence="3" id="KW-0238">DNA-binding</keyword>
<dbReference type="SUPFAM" id="SSF46785">
    <property type="entry name" value="Winged helix' DNA-binding domain"/>
    <property type="match status" value="1"/>
</dbReference>
<sequence length="310" mass="34781">MHNPDIVIWKMAMTPKQLEVFISVVQLGSVTAAAAQLTMSQPSVSKSLALIERQMGFSLFERHKGKMQPTPEARELYKEALRVHQDRLRFDRFVDHIRQYRVGQLRVCATPALALNLLPRAVARFRQTFPDYGVVADMCLNNEIEAAVEGGRYDLGFMVKPGHETEDNRLAVSRGEMVCVLPEQHPLAQQAEVCWQDISPRELVFITTDARLVAMIAKQVPEFRQRQVAAIETNRYSMAINLVRHGSNSVTIVDRFSLQGIDTTGLAVRPFHPTLQISVVAVTDGHSVMSQPGEVFVNLMTELMAETAEI</sequence>
<dbReference type="InterPro" id="IPR036388">
    <property type="entry name" value="WH-like_DNA-bd_sf"/>
</dbReference>
<dbReference type="PRINTS" id="PR00039">
    <property type="entry name" value="HTHLYSR"/>
</dbReference>
<dbReference type="AlphaFoldDB" id="A0A0G4K2N7"/>
<keyword evidence="4" id="KW-0804">Transcription</keyword>